<evidence type="ECO:0000313" key="3">
    <source>
        <dbReference type="Proteomes" id="UP000015106"/>
    </source>
</evidence>
<protein>
    <submittedName>
        <fullName evidence="2">Uncharacterized protein</fullName>
    </submittedName>
</protein>
<dbReference type="AlphaFoldDB" id="A0A8R7Q7M8"/>
<sequence length="75" mass="8564">MVQNVGGYSKHEQKNKRRKVKHKVRTTLVISKHLPSSPRSSFLTRVEVNQANCTHPRQKVVSIKVLNFLDLANVS</sequence>
<name>A0A8R7Q7M8_TRIUA</name>
<keyword evidence="3" id="KW-1185">Reference proteome</keyword>
<accession>A0A8R7Q7M8</accession>
<reference evidence="3" key="1">
    <citation type="journal article" date="2013" name="Nature">
        <title>Draft genome of the wheat A-genome progenitor Triticum urartu.</title>
        <authorList>
            <person name="Ling H.Q."/>
            <person name="Zhao S."/>
            <person name="Liu D."/>
            <person name="Wang J."/>
            <person name="Sun H."/>
            <person name="Zhang C."/>
            <person name="Fan H."/>
            <person name="Li D."/>
            <person name="Dong L."/>
            <person name="Tao Y."/>
            <person name="Gao C."/>
            <person name="Wu H."/>
            <person name="Li Y."/>
            <person name="Cui Y."/>
            <person name="Guo X."/>
            <person name="Zheng S."/>
            <person name="Wang B."/>
            <person name="Yu K."/>
            <person name="Liang Q."/>
            <person name="Yang W."/>
            <person name="Lou X."/>
            <person name="Chen J."/>
            <person name="Feng M."/>
            <person name="Jian J."/>
            <person name="Zhang X."/>
            <person name="Luo G."/>
            <person name="Jiang Y."/>
            <person name="Liu J."/>
            <person name="Wang Z."/>
            <person name="Sha Y."/>
            <person name="Zhang B."/>
            <person name="Wu H."/>
            <person name="Tang D."/>
            <person name="Shen Q."/>
            <person name="Xue P."/>
            <person name="Zou S."/>
            <person name="Wang X."/>
            <person name="Liu X."/>
            <person name="Wang F."/>
            <person name="Yang Y."/>
            <person name="An X."/>
            <person name="Dong Z."/>
            <person name="Zhang K."/>
            <person name="Zhang X."/>
            <person name="Luo M.C."/>
            <person name="Dvorak J."/>
            <person name="Tong Y."/>
            <person name="Wang J."/>
            <person name="Yang H."/>
            <person name="Li Z."/>
            <person name="Wang D."/>
            <person name="Zhang A."/>
            <person name="Wang J."/>
        </authorList>
    </citation>
    <scope>NUCLEOTIDE SEQUENCE</scope>
    <source>
        <strain evidence="3">cv. G1812</strain>
    </source>
</reference>
<dbReference type="Proteomes" id="UP000015106">
    <property type="component" value="Chromosome 5"/>
</dbReference>
<evidence type="ECO:0000256" key="1">
    <source>
        <dbReference type="SAM" id="MobiDB-lite"/>
    </source>
</evidence>
<proteinExistence type="predicted"/>
<evidence type="ECO:0000313" key="2">
    <source>
        <dbReference type="EnsemblPlants" id="TuG1812G0500000049.01.T01.cds423946"/>
    </source>
</evidence>
<dbReference type="Gramene" id="TuG1812G0500000049.01.T01">
    <property type="protein sequence ID" value="TuG1812G0500000049.01.T01.cds423946"/>
    <property type="gene ID" value="TuG1812G0500000049.01"/>
</dbReference>
<reference evidence="2" key="3">
    <citation type="submission" date="2022-06" db="UniProtKB">
        <authorList>
            <consortium name="EnsemblPlants"/>
        </authorList>
    </citation>
    <scope>IDENTIFICATION</scope>
</reference>
<organism evidence="2 3">
    <name type="scientific">Triticum urartu</name>
    <name type="common">Red wild einkorn</name>
    <name type="synonym">Crithodium urartu</name>
    <dbReference type="NCBI Taxonomy" id="4572"/>
    <lineage>
        <taxon>Eukaryota</taxon>
        <taxon>Viridiplantae</taxon>
        <taxon>Streptophyta</taxon>
        <taxon>Embryophyta</taxon>
        <taxon>Tracheophyta</taxon>
        <taxon>Spermatophyta</taxon>
        <taxon>Magnoliopsida</taxon>
        <taxon>Liliopsida</taxon>
        <taxon>Poales</taxon>
        <taxon>Poaceae</taxon>
        <taxon>BOP clade</taxon>
        <taxon>Pooideae</taxon>
        <taxon>Triticodae</taxon>
        <taxon>Triticeae</taxon>
        <taxon>Triticinae</taxon>
        <taxon>Triticum</taxon>
    </lineage>
</organism>
<reference evidence="2" key="2">
    <citation type="submission" date="2018-03" db="EMBL/GenBank/DDBJ databases">
        <title>The Triticum urartu genome reveals the dynamic nature of wheat genome evolution.</title>
        <authorList>
            <person name="Ling H."/>
            <person name="Ma B."/>
            <person name="Shi X."/>
            <person name="Liu H."/>
            <person name="Dong L."/>
            <person name="Sun H."/>
            <person name="Cao Y."/>
            <person name="Gao Q."/>
            <person name="Zheng S."/>
            <person name="Li Y."/>
            <person name="Yu Y."/>
            <person name="Du H."/>
            <person name="Qi M."/>
            <person name="Li Y."/>
            <person name="Yu H."/>
            <person name="Cui Y."/>
            <person name="Wang N."/>
            <person name="Chen C."/>
            <person name="Wu H."/>
            <person name="Zhao Y."/>
            <person name="Zhang J."/>
            <person name="Li Y."/>
            <person name="Zhou W."/>
            <person name="Zhang B."/>
            <person name="Hu W."/>
            <person name="Eijk M."/>
            <person name="Tang J."/>
            <person name="Witsenboer H."/>
            <person name="Zhao S."/>
            <person name="Li Z."/>
            <person name="Zhang A."/>
            <person name="Wang D."/>
            <person name="Liang C."/>
        </authorList>
    </citation>
    <scope>NUCLEOTIDE SEQUENCE [LARGE SCALE GENOMIC DNA]</scope>
    <source>
        <strain evidence="2">cv. G1812</strain>
    </source>
</reference>
<feature type="compositionally biased region" description="Basic residues" evidence="1">
    <location>
        <begin position="13"/>
        <end position="23"/>
    </location>
</feature>
<dbReference type="EnsemblPlants" id="TuG1812G0500000049.01.T01">
    <property type="protein sequence ID" value="TuG1812G0500000049.01.T01.cds423946"/>
    <property type="gene ID" value="TuG1812G0500000049.01"/>
</dbReference>
<feature type="region of interest" description="Disordered" evidence="1">
    <location>
        <begin position="1"/>
        <end position="23"/>
    </location>
</feature>